<dbReference type="PANTHER" id="PTHR16199:SF4">
    <property type="entry name" value="CONDENSIN-2 COMPLEX SUBUNIT G2"/>
    <property type="match status" value="1"/>
</dbReference>
<dbReference type="Pfam" id="PF12422">
    <property type="entry name" value="Condensin2nSMC"/>
    <property type="match status" value="1"/>
</dbReference>
<dbReference type="SUPFAM" id="SSF48371">
    <property type="entry name" value="ARM repeat"/>
    <property type="match status" value="1"/>
</dbReference>
<dbReference type="EMBL" id="CAWUPB010001158">
    <property type="protein sequence ID" value="CAK7339662.1"/>
    <property type="molecule type" value="Genomic_DNA"/>
</dbReference>
<comment type="caution">
    <text evidence="2">The sequence shown here is derived from an EMBL/GenBank/DDBJ whole genome shotgun (WGS) entry which is preliminary data.</text>
</comment>
<dbReference type="Gene3D" id="1.25.10.10">
    <property type="entry name" value="Leucine-rich Repeat Variant"/>
    <property type="match status" value="1"/>
</dbReference>
<feature type="compositionally biased region" description="Polar residues" evidence="1">
    <location>
        <begin position="68"/>
        <end position="85"/>
    </location>
</feature>
<name>A0AAV1RVW0_9ROSI</name>
<dbReference type="GO" id="GO:0000070">
    <property type="term" value="P:mitotic sister chromatid segregation"/>
    <property type="evidence" value="ECO:0007669"/>
    <property type="project" value="TreeGrafter"/>
</dbReference>
<organism evidence="2 3">
    <name type="scientific">Dovyalis caffra</name>
    <dbReference type="NCBI Taxonomy" id="77055"/>
    <lineage>
        <taxon>Eukaryota</taxon>
        <taxon>Viridiplantae</taxon>
        <taxon>Streptophyta</taxon>
        <taxon>Embryophyta</taxon>
        <taxon>Tracheophyta</taxon>
        <taxon>Spermatophyta</taxon>
        <taxon>Magnoliopsida</taxon>
        <taxon>eudicotyledons</taxon>
        <taxon>Gunneridae</taxon>
        <taxon>Pentapetalae</taxon>
        <taxon>rosids</taxon>
        <taxon>fabids</taxon>
        <taxon>Malpighiales</taxon>
        <taxon>Salicaceae</taxon>
        <taxon>Flacourtieae</taxon>
        <taxon>Dovyalis</taxon>
    </lineage>
</organism>
<proteinExistence type="predicted"/>
<evidence type="ECO:0000313" key="2">
    <source>
        <dbReference type="EMBL" id="CAK7339662.1"/>
    </source>
</evidence>
<dbReference type="GO" id="GO:0000796">
    <property type="term" value="C:condensin complex"/>
    <property type="evidence" value="ECO:0007669"/>
    <property type="project" value="TreeGrafter"/>
</dbReference>
<sequence>MEKRLSSALRNSSPQEFLSSATKLNLKTSKQTLKSLIHSIPSSSPLSSSLPSSLHTFISKSILSFRNPPETGNETESETPTNSPPSKRLRRSARRNKDEEPNFNFNQNLEKLQVLTHVAFLCVSHPKNVFSPCDLLPAVQLLHDNLIVFESASSSLLLKISNLCEFYWKENLQGKEMLISQFLPFLVAQSLTLKKKVDVHRVYVLREAFTLFDFEDESIEDLKLLLIRSVIAPIYLKTEDGRKFLGFIFGLSRQLMKEALAMIKSQIAFGKKSILEAYGEVLFRAWKGIDGDLKYEFEDGFLQGLIEGAIYANSGVFAASVRRVLGGFVSQRITDGVEKLLFRLAEPLIFRSLQVANSNVRLNALHLLLDFFPLEDPDSMKEVKDALLNKQFFLLEKLIMDDSPDVRVVAVEGCCRVLHLFWEIIPSSTITNMLTKIFDDMSHDICNEVRLSTLNGIIYLFGNPQSREILKVLLPRLGHLVLDNALSTRVALMDLLLLIRDIRSFQFNKVVGLDVLLSTLANDHSQVAQKITRLLIPSYFPAKVSIEEACNRCVTLIKRSPMAGARFCEFAMLEGASPKSLMELVKVLIRLVLSHKKLHAEQIEGLLIAAASLCNNLVTEPCYKNALKEFLAGGKVKRLFAAASIGHAQPSVLNICSTVSPDDVAGLVEECMNVVTNCSGLPNNVEMQAVVRSAHKLLLSCGGFDDMFDSLTRLLQKAAYLCRVKFAIEIPKQRVSSRKRKKYKSVKISAKRKNVGGENSTSFEDYYSIAVGIACQIKDLVASQDSREAILGSQALESSFLALKVISEVSIEHCISCEYMDTTPVLAYSGLALHMSLQNISISPNDNGSKKSEGTDSSSILEASSICRQELSRFLTYASIFENEECLLMMWSNSAYFKSPSHQTVLDQTVDNLLNCTDKLCGEVNSRETQADASVSNNDGFLSTKERGMSNKVKMLTAVLMNIVDSIAMGLVSHIHGRCLNFTSAYLKHIIFALEQQSSEKLQFKEDELNDIFLCLKSSFSYAAKLLNLILSDTSETSPPPTEAFELVNDMLDLITSIELHLGSGFAAGLVAAAKSWLPDLILALGSLCMLKQTQVESTYITALDCIKVRYPSWPIILAKSELYEIREVNPEEVDDITSEPDEFRVFKKFMEMIVLLLKGKSNILDAVGVIFLTGSVVGLERKDFGVLLGLIHFVCVKLVGEEDRDWNELDMMLASLPDIYPRIEREIEEQSDENARQKLCSARVLLEPVWFYHSHETGRNAWMGSSCHCKDPHFQNMLVVMTKLNDKGQESSYLVENVAKETLFFSGCWLYACSSFPDRSQLQNLEDDERSKLQVATFSELQMRHFPVDGNRPVRLANFLIVTLASLSIKH</sequence>
<gene>
    <name evidence="2" type="ORF">DCAF_LOCUS14720</name>
</gene>
<evidence type="ECO:0008006" key="4">
    <source>
        <dbReference type="Google" id="ProtNLM"/>
    </source>
</evidence>
<dbReference type="PANTHER" id="PTHR16199">
    <property type="entry name" value="CONDENSIN-2 COMPLEX SUBUNIT G2"/>
    <property type="match status" value="1"/>
</dbReference>
<keyword evidence="3" id="KW-1185">Reference proteome</keyword>
<dbReference type="Proteomes" id="UP001314170">
    <property type="component" value="Unassembled WGS sequence"/>
</dbReference>
<dbReference type="InterPro" id="IPR016024">
    <property type="entry name" value="ARM-type_fold"/>
</dbReference>
<reference evidence="2 3" key="1">
    <citation type="submission" date="2024-01" db="EMBL/GenBank/DDBJ databases">
        <authorList>
            <person name="Waweru B."/>
        </authorList>
    </citation>
    <scope>NUCLEOTIDE SEQUENCE [LARGE SCALE GENOMIC DNA]</scope>
</reference>
<dbReference type="InterPro" id="IPR011989">
    <property type="entry name" value="ARM-like"/>
</dbReference>
<protein>
    <recommendedName>
        <fullName evidence="4">Condensin-2 complex subunit G2</fullName>
    </recommendedName>
</protein>
<dbReference type="GO" id="GO:0005634">
    <property type="term" value="C:nucleus"/>
    <property type="evidence" value="ECO:0007669"/>
    <property type="project" value="InterPro"/>
</dbReference>
<dbReference type="InterPro" id="IPR024741">
    <property type="entry name" value="Condensin2_G2"/>
</dbReference>
<accession>A0AAV1RVW0</accession>
<evidence type="ECO:0000256" key="1">
    <source>
        <dbReference type="SAM" id="MobiDB-lite"/>
    </source>
</evidence>
<feature type="region of interest" description="Disordered" evidence="1">
    <location>
        <begin position="68"/>
        <end position="102"/>
    </location>
</feature>
<evidence type="ECO:0000313" key="3">
    <source>
        <dbReference type="Proteomes" id="UP001314170"/>
    </source>
</evidence>